<dbReference type="Proteomes" id="UP000263517">
    <property type="component" value="Unassembled WGS sequence"/>
</dbReference>
<evidence type="ECO:0000313" key="2">
    <source>
        <dbReference type="Proteomes" id="UP000263517"/>
    </source>
</evidence>
<organism evidence="1 2">
    <name type="scientific">Alteromonas australica</name>
    <dbReference type="NCBI Taxonomy" id="589873"/>
    <lineage>
        <taxon>Bacteria</taxon>
        <taxon>Pseudomonadati</taxon>
        <taxon>Pseudomonadota</taxon>
        <taxon>Gammaproteobacteria</taxon>
        <taxon>Alteromonadales</taxon>
        <taxon>Alteromonadaceae</taxon>
        <taxon>Alteromonas/Salinimonas group</taxon>
        <taxon>Alteromonas</taxon>
    </lineage>
</organism>
<reference evidence="1 2" key="1">
    <citation type="journal article" date="2018" name="Nat. Biotechnol.">
        <title>A standardized bacterial taxonomy based on genome phylogeny substantially revises the tree of life.</title>
        <authorList>
            <person name="Parks D.H."/>
            <person name="Chuvochina M."/>
            <person name="Waite D.W."/>
            <person name="Rinke C."/>
            <person name="Skarshewski A."/>
            <person name="Chaumeil P.A."/>
            <person name="Hugenholtz P."/>
        </authorList>
    </citation>
    <scope>NUCLEOTIDE SEQUENCE [LARGE SCALE GENOMIC DNA]</scope>
    <source>
        <strain evidence="1">UBA11978</strain>
    </source>
</reference>
<dbReference type="EMBL" id="DNAN01000200">
    <property type="protein sequence ID" value="HAW75253.1"/>
    <property type="molecule type" value="Genomic_DNA"/>
</dbReference>
<evidence type="ECO:0008006" key="3">
    <source>
        <dbReference type="Google" id="ProtNLM"/>
    </source>
</evidence>
<sequence>MPTTTLTVDNELLSATSIEAAKEARDLRHVATPFLAEQARVHGEGQPSKGSGHKWIGSFQTGGHSSPTKRQTGYEQMNLSFSGVLTPLVLSPAEVSYPIGISAVEEDLNGGDLQTIEIASRRAKAVMNTAKRNFEEHILTGGVSQYEDWFSLEGSQSANGDGFLEATAYGSQNNIIGGFNKGTHAALAGANNQFFDVGSSFNSSGLTGIYRTLIKARARATDDLSGLTVFMSEKSMENYKRTIQANERYMVMDDRDGVDAANMNLMISGMPAHVSTFLGSYTVDTKRHSIVMLDLNAIYVCWSKVIRDGYFSMSDFENVGNGYNVRVAEILVRGQLWAESFGSSAIIADAETF</sequence>
<gene>
    <name evidence="1" type="ORF">DCW74_05885</name>
</gene>
<dbReference type="AlphaFoldDB" id="A0A350P1T6"/>
<protein>
    <recommendedName>
        <fullName evidence="3">Phage major capsid protein</fullName>
    </recommendedName>
</protein>
<proteinExistence type="predicted"/>
<name>A0A350P1T6_9ALTE</name>
<accession>A0A350P1T6</accession>
<evidence type="ECO:0000313" key="1">
    <source>
        <dbReference type="EMBL" id="HAW75253.1"/>
    </source>
</evidence>
<comment type="caution">
    <text evidence="1">The sequence shown here is derived from an EMBL/GenBank/DDBJ whole genome shotgun (WGS) entry which is preliminary data.</text>
</comment>